<keyword evidence="3" id="KW-1185">Reference proteome</keyword>
<evidence type="ECO:0000313" key="2">
    <source>
        <dbReference type="EMBL" id="KAF7828776.1"/>
    </source>
</evidence>
<organism evidence="2 3">
    <name type="scientific">Senna tora</name>
    <dbReference type="NCBI Taxonomy" id="362788"/>
    <lineage>
        <taxon>Eukaryota</taxon>
        <taxon>Viridiplantae</taxon>
        <taxon>Streptophyta</taxon>
        <taxon>Embryophyta</taxon>
        <taxon>Tracheophyta</taxon>
        <taxon>Spermatophyta</taxon>
        <taxon>Magnoliopsida</taxon>
        <taxon>eudicotyledons</taxon>
        <taxon>Gunneridae</taxon>
        <taxon>Pentapetalae</taxon>
        <taxon>rosids</taxon>
        <taxon>fabids</taxon>
        <taxon>Fabales</taxon>
        <taxon>Fabaceae</taxon>
        <taxon>Caesalpinioideae</taxon>
        <taxon>Cassia clade</taxon>
        <taxon>Senna</taxon>
    </lineage>
</organism>
<dbReference type="AlphaFoldDB" id="A0A834TYV8"/>
<reference evidence="2" key="1">
    <citation type="submission" date="2020-09" db="EMBL/GenBank/DDBJ databases">
        <title>Genome-Enabled Discovery of Anthraquinone Biosynthesis in Senna tora.</title>
        <authorList>
            <person name="Kang S.-H."/>
            <person name="Pandey R.P."/>
            <person name="Lee C.-M."/>
            <person name="Sim J.-S."/>
            <person name="Jeong J.-T."/>
            <person name="Choi B.-S."/>
            <person name="Jung M."/>
            <person name="Ginzburg D."/>
            <person name="Zhao K."/>
            <person name="Won S.Y."/>
            <person name="Oh T.-J."/>
            <person name="Yu Y."/>
            <person name="Kim N.-H."/>
            <person name="Lee O.R."/>
            <person name="Lee T.-H."/>
            <person name="Bashyal P."/>
            <person name="Kim T.-S."/>
            <person name="Lee W.-H."/>
            <person name="Kawkins C."/>
            <person name="Kim C.-K."/>
            <person name="Kim J.S."/>
            <person name="Ahn B.O."/>
            <person name="Rhee S.Y."/>
            <person name="Sohng J.K."/>
        </authorList>
    </citation>
    <scope>NUCLEOTIDE SEQUENCE</scope>
    <source>
        <tissue evidence="2">Leaf</tissue>
    </source>
</reference>
<feature type="region of interest" description="Disordered" evidence="1">
    <location>
        <begin position="31"/>
        <end position="54"/>
    </location>
</feature>
<gene>
    <name evidence="2" type="ORF">G2W53_019940</name>
</gene>
<sequence length="54" mass="6404">MGRNNTLGFRYFNYMILELIKVLMDIIRTRHGRPKGTHQLRPTLKMNEKTTNPS</sequence>
<protein>
    <submittedName>
        <fullName evidence="2">Uncharacterized protein</fullName>
    </submittedName>
</protein>
<evidence type="ECO:0000313" key="3">
    <source>
        <dbReference type="Proteomes" id="UP000634136"/>
    </source>
</evidence>
<name>A0A834TYV8_9FABA</name>
<dbReference type="Proteomes" id="UP000634136">
    <property type="component" value="Unassembled WGS sequence"/>
</dbReference>
<proteinExistence type="predicted"/>
<accession>A0A834TYV8</accession>
<dbReference type="EMBL" id="JAAIUW010000006">
    <property type="protein sequence ID" value="KAF7828776.1"/>
    <property type="molecule type" value="Genomic_DNA"/>
</dbReference>
<comment type="caution">
    <text evidence="2">The sequence shown here is derived from an EMBL/GenBank/DDBJ whole genome shotgun (WGS) entry which is preliminary data.</text>
</comment>
<evidence type="ECO:0000256" key="1">
    <source>
        <dbReference type="SAM" id="MobiDB-lite"/>
    </source>
</evidence>